<protein>
    <submittedName>
        <fullName evidence="2">Uncharacterized protein</fullName>
    </submittedName>
</protein>
<proteinExistence type="predicted"/>
<sequence length="86" mass="9040">MLHREADGKDRQRGRKVSSDSDGGGDGDDGGGVGSRGGGRGGGGGIGRVNPIEGLDDERIHFSSLKNTTKMSFERMDGWMVGWMDG</sequence>
<organism evidence="2 3">
    <name type="scientific">Vespula vulgaris</name>
    <name type="common">Yellow jacket</name>
    <name type="synonym">Wasp</name>
    <dbReference type="NCBI Taxonomy" id="7454"/>
    <lineage>
        <taxon>Eukaryota</taxon>
        <taxon>Metazoa</taxon>
        <taxon>Ecdysozoa</taxon>
        <taxon>Arthropoda</taxon>
        <taxon>Hexapoda</taxon>
        <taxon>Insecta</taxon>
        <taxon>Pterygota</taxon>
        <taxon>Neoptera</taxon>
        <taxon>Endopterygota</taxon>
        <taxon>Hymenoptera</taxon>
        <taxon>Apocrita</taxon>
        <taxon>Aculeata</taxon>
        <taxon>Vespoidea</taxon>
        <taxon>Vespidae</taxon>
        <taxon>Vespinae</taxon>
        <taxon>Vespula</taxon>
    </lineage>
</organism>
<evidence type="ECO:0000256" key="1">
    <source>
        <dbReference type="SAM" id="MobiDB-lite"/>
    </source>
</evidence>
<feature type="compositionally biased region" description="Basic and acidic residues" evidence="1">
    <location>
        <begin position="1"/>
        <end position="11"/>
    </location>
</feature>
<reference evidence="2" key="1">
    <citation type="journal article" date="2020" name="G3 (Bethesda)">
        <title>High-Quality Assemblies for Three Invasive Social Wasps from the &lt;i&gt;Vespula&lt;/i&gt; Genus.</title>
        <authorList>
            <person name="Harrop T.W.R."/>
            <person name="Guhlin J."/>
            <person name="McLaughlin G.M."/>
            <person name="Permina E."/>
            <person name="Stockwell P."/>
            <person name="Gilligan J."/>
            <person name="Le Lec M.F."/>
            <person name="Gruber M.A.M."/>
            <person name="Quinn O."/>
            <person name="Lovegrove M."/>
            <person name="Duncan E.J."/>
            <person name="Remnant E.J."/>
            <person name="Van Eeckhoven J."/>
            <person name="Graham B."/>
            <person name="Knapp R.A."/>
            <person name="Langford K.W."/>
            <person name="Kronenberg Z."/>
            <person name="Press M.O."/>
            <person name="Eacker S.M."/>
            <person name="Wilson-Rankin E.E."/>
            <person name="Purcell J."/>
            <person name="Lester P.J."/>
            <person name="Dearden P.K."/>
        </authorList>
    </citation>
    <scope>NUCLEOTIDE SEQUENCE</scope>
    <source>
        <strain evidence="2">Marl-1</strain>
    </source>
</reference>
<comment type="caution">
    <text evidence="2">The sequence shown here is derived from an EMBL/GenBank/DDBJ whole genome shotgun (WGS) entry which is preliminary data.</text>
</comment>
<evidence type="ECO:0000313" key="3">
    <source>
        <dbReference type="Proteomes" id="UP000614350"/>
    </source>
</evidence>
<dbReference type="AlphaFoldDB" id="A0A834MUP7"/>
<dbReference type="Proteomes" id="UP000614350">
    <property type="component" value="Unassembled WGS sequence"/>
</dbReference>
<gene>
    <name evidence="2" type="ORF">HZH66_012629</name>
</gene>
<name>A0A834MUP7_VESVU</name>
<accession>A0A834MUP7</accession>
<dbReference type="EMBL" id="JACSEA010000016">
    <property type="protein sequence ID" value="KAF7384379.1"/>
    <property type="molecule type" value="Genomic_DNA"/>
</dbReference>
<keyword evidence="3" id="KW-1185">Reference proteome</keyword>
<evidence type="ECO:0000313" key="2">
    <source>
        <dbReference type="EMBL" id="KAF7384379.1"/>
    </source>
</evidence>
<feature type="region of interest" description="Disordered" evidence="1">
    <location>
        <begin position="1"/>
        <end position="58"/>
    </location>
</feature>
<feature type="compositionally biased region" description="Gly residues" evidence="1">
    <location>
        <begin position="30"/>
        <end position="47"/>
    </location>
</feature>